<dbReference type="GO" id="GO:0004497">
    <property type="term" value="F:monooxygenase activity"/>
    <property type="evidence" value="ECO:0007669"/>
    <property type="project" value="UniProtKB-KW"/>
</dbReference>
<keyword evidence="3" id="KW-1185">Reference proteome</keyword>
<feature type="domain" description="ABM" evidence="1">
    <location>
        <begin position="12"/>
        <end position="101"/>
    </location>
</feature>
<reference evidence="2 3" key="1">
    <citation type="submission" date="2019-02" db="EMBL/GenBank/DDBJ databases">
        <title>Sequencing the genomes of 1000 actinobacteria strains.</title>
        <authorList>
            <person name="Klenk H.-P."/>
        </authorList>
    </citation>
    <scope>NUCLEOTIDE SEQUENCE [LARGE SCALE GENOMIC DNA]</scope>
    <source>
        <strain evidence="2 3">DSM 45779</strain>
    </source>
</reference>
<dbReference type="PANTHER" id="PTHR33336">
    <property type="entry name" value="QUINOL MONOOXYGENASE YGIN-RELATED"/>
    <property type="match status" value="1"/>
</dbReference>
<sequence length="105" mass="11871">MATPTDDNRDLLTVIARMKAKPGKEADLRRELEALIEPTRAEKGCVNYDLNQGTDDDGVFFFYENWTSEAALDEHLATPPLQRFVGLIPELLDGELVIQKLRRIA</sequence>
<name>A0A4Q7UY57_PSEST</name>
<evidence type="ECO:0000313" key="2">
    <source>
        <dbReference type="EMBL" id="RZT85901.1"/>
    </source>
</evidence>
<dbReference type="Proteomes" id="UP000291591">
    <property type="component" value="Unassembled WGS sequence"/>
</dbReference>
<dbReference type="InterPro" id="IPR011008">
    <property type="entry name" value="Dimeric_a/b-barrel"/>
</dbReference>
<dbReference type="Gene3D" id="3.30.70.100">
    <property type="match status" value="1"/>
</dbReference>
<dbReference type="RefSeq" id="WP_130290288.1">
    <property type="nucleotide sequence ID" value="NZ_SHKL01000001.1"/>
</dbReference>
<keyword evidence="2" id="KW-0560">Oxidoreductase</keyword>
<keyword evidence="2" id="KW-0503">Monooxygenase</keyword>
<proteinExistence type="predicted"/>
<evidence type="ECO:0000313" key="3">
    <source>
        <dbReference type="Proteomes" id="UP000291591"/>
    </source>
</evidence>
<dbReference type="EMBL" id="SHKL01000001">
    <property type="protein sequence ID" value="RZT85901.1"/>
    <property type="molecule type" value="Genomic_DNA"/>
</dbReference>
<gene>
    <name evidence="2" type="ORF">EV383_2788</name>
</gene>
<dbReference type="AlphaFoldDB" id="A0A4Q7UY57"/>
<dbReference type="InterPro" id="IPR007138">
    <property type="entry name" value="ABM_dom"/>
</dbReference>
<dbReference type="InterPro" id="IPR050744">
    <property type="entry name" value="AI-2_Isomerase_LsrG"/>
</dbReference>
<dbReference type="SUPFAM" id="SSF54909">
    <property type="entry name" value="Dimeric alpha+beta barrel"/>
    <property type="match status" value="1"/>
</dbReference>
<dbReference type="OrthoDB" id="5080511at2"/>
<accession>A0A4Q7UY57</accession>
<evidence type="ECO:0000259" key="1">
    <source>
        <dbReference type="PROSITE" id="PS51725"/>
    </source>
</evidence>
<protein>
    <submittedName>
        <fullName evidence="2">Quinol monooxygenase YgiN</fullName>
    </submittedName>
</protein>
<comment type="caution">
    <text evidence="2">The sequence shown here is derived from an EMBL/GenBank/DDBJ whole genome shotgun (WGS) entry which is preliminary data.</text>
</comment>
<organism evidence="2 3">
    <name type="scientific">Pseudonocardia sediminis</name>
    <dbReference type="NCBI Taxonomy" id="1397368"/>
    <lineage>
        <taxon>Bacteria</taxon>
        <taxon>Bacillati</taxon>
        <taxon>Actinomycetota</taxon>
        <taxon>Actinomycetes</taxon>
        <taxon>Pseudonocardiales</taxon>
        <taxon>Pseudonocardiaceae</taxon>
        <taxon>Pseudonocardia</taxon>
    </lineage>
</organism>
<dbReference type="Pfam" id="PF03992">
    <property type="entry name" value="ABM"/>
    <property type="match status" value="1"/>
</dbReference>
<dbReference type="PANTHER" id="PTHR33336:SF3">
    <property type="entry name" value="ABM DOMAIN-CONTAINING PROTEIN"/>
    <property type="match status" value="1"/>
</dbReference>
<dbReference type="PROSITE" id="PS51725">
    <property type="entry name" value="ABM"/>
    <property type="match status" value="1"/>
</dbReference>